<keyword evidence="5" id="KW-0032">Aminotransferase</keyword>
<dbReference type="RefSeq" id="WP_252739839.1">
    <property type="nucleotide sequence ID" value="NZ_JAMXIB010000001.1"/>
</dbReference>
<dbReference type="InterPro" id="IPR015421">
    <property type="entry name" value="PyrdxlP-dep_Trfase_major"/>
</dbReference>
<evidence type="ECO:0000256" key="3">
    <source>
        <dbReference type="ARBA" id="ARBA00022898"/>
    </source>
</evidence>
<dbReference type="Pfam" id="PF00202">
    <property type="entry name" value="Aminotran_3"/>
    <property type="match status" value="1"/>
</dbReference>
<proteinExistence type="inferred from homology"/>
<reference evidence="5 6" key="1">
    <citation type="submission" date="2022-06" db="EMBL/GenBank/DDBJ databases">
        <authorList>
            <person name="Xuan X."/>
        </authorList>
    </citation>
    <scope>NUCLEOTIDE SEQUENCE [LARGE SCALE GENOMIC DNA]</scope>
    <source>
        <strain evidence="5 6">2V75</strain>
    </source>
</reference>
<dbReference type="GO" id="GO:0008483">
    <property type="term" value="F:transaminase activity"/>
    <property type="evidence" value="ECO:0007669"/>
    <property type="project" value="UniProtKB-KW"/>
</dbReference>
<dbReference type="Gene3D" id="3.90.1150.10">
    <property type="entry name" value="Aspartate Aminotransferase, domain 1"/>
    <property type="match status" value="1"/>
</dbReference>
<dbReference type="InterPro" id="IPR015422">
    <property type="entry name" value="PyrdxlP-dep_Trfase_small"/>
</dbReference>
<dbReference type="PANTHER" id="PTHR45688:SF13">
    <property type="entry name" value="ALANINE--GLYOXYLATE AMINOTRANSFERASE 2-LIKE"/>
    <property type="match status" value="1"/>
</dbReference>
<comment type="similarity">
    <text evidence="2">Belongs to the class-III pyridoxal-phosphate-dependent aminotransferase family.</text>
</comment>
<dbReference type="Pfam" id="PF01636">
    <property type="entry name" value="APH"/>
    <property type="match status" value="1"/>
</dbReference>
<protein>
    <submittedName>
        <fullName evidence="5">Aminotransferase class III-fold pyridoxal phosphate-dependent enzyme</fullName>
    </submittedName>
</protein>
<dbReference type="InterPro" id="IPR015424">
    <property type="entry name" value="PyrdxlP-dep_Trfase"/>
</dbReference>
<evidence type="ECO:0000259" key="4">
    <source>
        <dbReference type="Pfam" id="PF01636"/>
    </source>
</evidence>
<name>A0ABT1AV34_9FLAO</name>
<dbReference type="Gene3D" id="3.30.200.20">
    <property type="entry name" value="Phosphorylase Kinase, domain 1"/>
    <property type="match status" value="1"/>
</dbReference>
<accession>A0ABT1AV34</accession>
<dbReference type="SUPFAM" id="SSF56112">
    <property type="entry name" value="Protein kinase-like (PK-like)"/>
    <property type="match status" value="1"/>
</dbReference>
<feature type="domain" description="Aminoglycoside phosphotransferase" evidence="4">
    <location>
        <begin position="22"/>
        <end position="241"/>
    </location>
</feature>
<dbReference type="InterPro" id="IPR005814">
    <property type="entry name" value="Aminotrans_3"/>
</dbReference>
<keyword evidence="5" id="KW-0808">Transferase</keyword>
<organism evidence="5 6">
    <name type="scientific">Robiginitalea marina</name>
    <dbReference type="NCBI Taxonomy" id="2954105"/>
    <lineage>
        <taxon>Bacteria</taxon>
        <taxon>Pseudomonadati</taxon>
        <taxon>Bacteroidota</taxon>
        <taxon>Flavobacteriia</taxon>
        <taxon>Flavobacteriales</taxon>
        <taxon>Flavobacteriaceae</taxon>
        <taxon>Robiginitalea</taxon>
    </lineage>
</organism>
<sequence>MENLVRLLREEYGLTAVRLTLLEGYDDKTYLVKAGAARYILKFQKARKALPDRLRLEERLVKKLHATTSFDLPVPLPSLEGKTILKADGHYIRLLTYLEGDFLAEVPQPEELLESLGTMLGQMNRAGSGLGGGSLAAEVFRWDLQHLGMHRENISLVEDPRDRALIGYYFLHFEAEVSPIQHRLKKALIHNDANDWNVLTRQGRVSGIIDFGDMAYSWRVNELAVALTYVLPGKQDPLGAARAVIGAYHKHCPLDAEELGVLYYLIGGRMAMSLCNSAKAKKEQPESAYISISEAPIRQLLRKWIAIAPEAAQKAFLQAAGLEAGHASDPENFLLRRRQYFPDSLSLSYQNPILMRRAAFQYMFNHKGETFLDAYNNIMLVGHAHPKVVEATTHTLRRLNTNTRYLYDELLDYAAHLLRYFPPPLTKIMLVNSGSAATDLALRLCRAYTGRRKVLALEYGYHGNTLAGIAASHYKHRQGDSWPDTLVCPMPKVFGSGLNDNGEAGRFFSLQGLRHLDEHAGSIGAFIAEPIMGCGGQVPLPEGYLPVLYDRVRAQGGLCISDEVQVGFGRLGQWNWGFEKYGVVPDIVVLGKPMGNGHPIGAVVTTGAVASCFDSGPEFFSSFGGNPVSCAAGLAVLQVLEEEGLREHARATGQYLMDGFRELQGRFRSISDVRGEGLFIGVEVQDRHGNPGTALAGSLKNQLREARILVGTDGPDENVLKIKPPLPFNRENSDRLLTETARILDLLEES</sequence>
<evidence type="ECO:0000313" key="6">
    <source>
        <dbReference type="Proteomes" id="UP001206312"/>
    </source>
</evidence>
<dbReference type="SUPFAM" id="SSF53383">
    <property type="entry name" value="PLP-dependent transferases"/>
    <property type="match status" value="1"/>
</dbReference>
<dbReference type="PROSITE" id="PS00600">
    <property type="entry name" value="AA_TRANSFER_CLASS_3"/>
    <property type="match status" value="1"/>
</dbReference>
<keyword evidence="3" id="KW-0663">Pyridoxal phosphate</keyword>
<dbReference type="PANTHER" id="PTHR45688">
    <property type="match status" value="1"/>
</dbReference>
<evidence type="ECO:0000256" key="2">
    <source>
        <dbReference type="ARBA" id="ARBA00008954"/>
    </source>
</evidence>
<evidence type="ECO:0000256" key="1">
    <source>
        <dbReference type="ARBA" id="ARBA00001933"/>
    </source>
</evidence>
<dbReference type="Proteomes" id="UP001206312">
    <property type="component" value="Unassembled WGS sequence"/>
</dbReference>
<dbReference type="InterPro" id="IPR002575">
    <property type="entry name" value="Aminoglycoside_PTrfase"/>
</dbReference>
<dbReference type="Gene3D" id="3.40.640.10">
    <property type="entry name" value="Type I PLP-dependent aspartate aminotransferase-like (Major domain)"/>
    <property type="match status" value="1"/>
</dbReference>
<dbReference type="CDD" id="cd00610">
    <property type="entry name" value="OAT_like"/>
    <property type="match status" value="1"/>
</dbReference>
<dbReference type="InterPro" id="IPR049704">
    <property type="entry name" value="Aminotrans_3_PPA_site"/>
</dbReference>
<evidence type="ECO:0000313" key="5">
    <source>
        <dbReference type="EMBL" id="MCO5723462.1"/>
    </source>
</evidence>
<gene>
    <name evidence="5" type="ORF">NG653_01255</name>
</gene>
<dbReference type="InterPro" id="IPR011009">
    <property type="entry name" value="Kinase-like_dom_sf"/>
</dbReference>
<keyword evidence="6" id="KW-1185">Reference proteome</keyword>
<comment type="cofactor">
    <cofactor evidence="1">
        <name>pyridoxal 5'-phosphate</name>
        <dbReference type="ChEBI" id="CHEBI:597326"/>
    </cofactor>
</comment>
<comment type="caution">
    <text evidence="5">The sequence shown here is derived from an EMBL/GenBank/DDBJ whole genome shotgun (WGS) entry which is preliminary data.</text>
</comment>
<dbReference type="EMBL" id="JAMXIB010000001">
    <property type="protein sequence ID" value="MCO5723462.1"/>
    <property type="molecule type" value="Genomic_DNA"/>
</dbReference>
<dbReference type="Gene3D" id="3.90.1200.10">
    <property type="match status" value="1"/>
</dbReference>